<evidence type="ECO:0000313" key="1">
    <source>
        <dbReference type="EMBL" id="EDL84707.1"/>
    </source>
</evidence>
<organism evidence="1 2">
    <name type="scientific">Rattus norvegicus</name>
    <name type="common">Rat</name>
    <dbReference type="NCBI Taxonomy" id="10116"/>
    <lineage>
        <taxon>Eukaryota</taxon>
        <taxon>Metazoa</taxon>
        <taxon>Chordata</taxon>
        <taxon>Craniata</taxon>
        <taxon>Vertebrata</taxon>
        <taxon>Euteleostomi</taxon>
        <taxon>Mammalia</taxon>
        <taxon>Eutheria</taxon>
        <taxon>Euarchontoglires</taxon>
        <taxon>Glires</taxon>
        <taxon>Rodentia</taxon>
        <taxon>Myomorpha</taxon>
        <taxon>Muroidea</taxon>
        <taxon>Muridae</taxon>
        <taxon>Murinae</taxon>
        <taxon>Rattus</taxon>
    </lineage>
</organism>
<protein>
    <submittedName>
        <fullName evidence="1">RCG41220</fullName>
    </submittedName>
</protein>
<evidence type="ECO:0000313" key="2">
    <source>
        <dbReference type="Proteomes" id="UP000234681"/>
    </source>
</evidence>
<dbReference type="EMBL" id="CH474069">
    <property type="protein sequence ID" value="EDL84707.1"/>
    <property type="molecule type" value="Genomic_DNA"/>
</dbReference>
<sequence length="39" mass="4159">MYLVSATSLHLSDNFCVSLILARIHLPGDLGNKGKGFLG</sequence>
<gene>
    <name evidence="1" type="ORF">rCG_41220</name>
</gene>
<proteinExistence type="predicted"/>
<name>A6KMV5_RAT</name>
<accession>A6KMV5</accession>
<dbReference type="Proteomes" id="UP000234681">
    <property type="component" value="Chromosome 18"/>
</dbReference>
<reference evidence="1 2" key="1">
    <citation type="submission" date="2005-09" db="EMBL/GenBank/DDBJ databases">
        <authorList>
            <person name="Mural R.J."/>
            <person name="Li P.W."/>
            <person name="Adams M.D."/>
            <person name="Amanatides P.G."/>
            <person name="Baden-Tillson H."/>
            <person name="Barnstead M."/>
            <person name="Chin S.H."/>
            <person name="Dew I."/>
            <person name="Evans C.A."/>
            <person name="Ferriera S."/>
            <person name="Flanigan M."/>
            <person name="Fosler C."/>
            <person name="Glodek A."/>
            <person name="Gu Z."/>
            <person name="Holt R.A."/>
            <person name="Jennings D."/>
            <person name="Kraft C.L."/>
            <person name="Lu F."/>
            <person name="Nguyen T."/>
            <person name="Nusskern D.R."/>
            <person name="Pfannkoch C.M."/>
            <person name="Sitter C."/>
            <person name="Sutton G.G."/>
            <person name="Venter J.C."/>
            <person name="Wang Z."/>
            <person name="Woodage T."/>
            <person name="Zheng X.H."/>
            <person name="Zhong F."/>
        </authorList>
    </citation>
    <scope>NUCLEOTIDE SEQUENCE [LARGE SCALE GENOMIC DNA]</scope>
    <source>
        <strain>BN</strain>
        <strain evidence="2">Sprague-Dawley</strain>
    </source>
</reference>
<dbReference type="AlphaFoldDB" id="A6KMV5"/>